<reference evidence="5 6" key="1">
    <citation type="submission" date="2019-04" db="EMBL/GenBank/DDBJ databases">
        <title>Comparative genomics and transcriptomics to analyze fruiting body development in filamentous ascomycetes.</title>
        <authorList>
            <consortium name="DOE Joint Genome Institute"/>
            <person name="Lutkenhaus R."/>
            <person name="Traeger S."/>
            <person name="Breuer J."/>
            <person name="Kuo A."/>
            <person name="Lipzen A."/>
            <person name="Pangilinan J."/>
            <person name="Dilworth D."/>
            <person name="Sandor L."/>
            <person name="Poggeler S."/>
            <person name="Barry K."/>
            <person name="Grigoriev I.V."/>
            <person name="Nowrousian M."/>
        </authorList>
    </citation>
    <scope>NUCLEOTIDE SEQUENCE [LARGE SCALE GENOMIC DNA]</scope>
    <source>
        <strain evidence="5 6">CBS 389.68</strain>
    </source>
</reference>
<sequence>MARDHPPNKKRRISSHHNAPNASAADPSNPIANSRDLQEAMSYDGAGIKRVRDFLNCCSTGPQNPDLDETEVTRNRAILREYLEAQTKKRRGNVDEAEEEGEEAFKDVAQMWAYAFQNNSQHVMTMIPATLVILVRICSHNEDFRVYGVTLIKSILQYANLKIIYRCLTGLKEHHKSPCLRLLTEMNRFDFGSMCATVHTEFDFTIKDLVKNFDGSKAGKGEPEDPTRPSVRTLAVRFYLSFLQNAEPSIRTEVLGLRTWVNAIFKYIKTDTPAVVAEVLETLSKNVLQDKEIVRPIKTTFFNEHVLGHILSLYSRDEDVKISRAGKEEDRTVGNLAHEFLLQACTTRSNGICFPDQGWYPPGYAESEGKRRGAHKVFNRTLASLSTSVRPYADELQLDLLLAIFKAAPELVAEYFTANVVFGFDPKLTTTWIGYCTFLTAAVALPVPENLSASASLTIPPPVEVVMENIIPKPLTKPIMTKCLAHEVSLIRFLSIRLLITAFQKLQTILKTLDEISESIHDPQGNWLKFRMSVVEEFCKRIPDVNACSGSLGTSKAASAGLMQGEAQARLLAEYYTTVPELALAGKLDLNTALTAALEAEESDPAKRGVRLLELGHLLRVANELSDTRWWNKTPSMKNSPFVSILKHCCTTKTPSQQVQSLLHSFAASSQLFQTETIVSPIDALLDSLSSTTSGTTIDAILTFLDEVIARCIRQPFKYLDDFTELAVAQMERSGSGPMMVKPISPVLMTLVEQWKFFAASKEVKEESKLGAALWVNRFLERCVGLGENEKVMAVLFERLASDSAERGLKKVFEAGKKMVIGEMQIQSRGGDVADTGMEIGVRTVTEKGIVLNTSVLHHRLEQLQTIGSEPSLFELAISIRDAQDIVRAGNDILKPLTQACEIIKVRVLQLLGRGDETAVKAKKLVAGEATKWPRLLANWEGSPAIKCDIFNSFMDILVTCFDEDDELYLPAKKDMLDLVLDMVHATPGLSDDKVAKVSASFNAICLLGLEPADYDHLITRLSSAQDHTISTHLLSFLLRRAVHTSITISVTVLNTLLQTQEFTASVAESLATYIAHISASDLEGIEYSPACHDYSHATIECAFIRKLPAFRAAGLVAYTHQLKKNEISAIPDGFFAALVEAYCDHDEETDKYTWCSDADADVQDDLSKILRIIWPQLLEKPLDVAQIELFIRVASVIDVVDKNALLAHIAKDRKRGNLSDRLIGLLDVVLDDDDEIEATGMKGWFLMVFDYLTRRFAEDQSLTPKAVTFAKTLGRLLVKKEISLEKVVPRITLNAIVEAALEKHIGVQEIIEFVVTLITLTPSSNFDIAKFLQTILTHTNNPLHTRSTASPPEPIHHTVVYLLHLLYTLGKPSSVANLTTLDGILLLYRGLSDSVDSLLFSILVHIESHLSRSVAGRISAWSVAEQAEQTPLVSQFRGKLAVTVNGKVLMKSIYNMPLRSILTTPMDMGEMTLEKFLEEAKRDAEDAMTGGGEAGVNGNGKIAVYDPRFMLPILMHMLMDENAGAGMDVMQAVEKGCVGYAMMAIANREEIVRMMAVAYLSAVVSKIQSSTIRPKTQLVHHLSSLLASLETTLSSSSTVPPPPPTLPLLYLATTLPILLTPHHYLYSHHISLLLSTPIVPLDDIPFPITLIVPDSESPHRHILFTLTLLAGGIRTKEDVELYRRRNVIPTILELYSSPNMISPNNRSSAINGPRPSQKGGLGRESRIKEKILELLWNFAGVEGGATTLTTRYGVLAWIEGAVAGEVDAEKKIRLRRLEGRVWEGGDKGYVMEWSKGVMGRWVKDGLAKEEEVKRQEEKEEEDGEEGEEAVQVDV</sequence>
<gene>
    <name evidence="5" type="ORF">EX30DRAFT_339263</name>
</gene>
<dbReference type="Pfam" id="PF26140">
    <property type="entry name" value="HEAT_URB1"/>
    <property type="match status" value="1"/>
</dbReference>
<accession>A0A4S2N1X9</accession>
<protein>
    <recommendedName>
        <fullName evidence="7">Nucleolar pre-ribosomal-associated protein 1 C-terminal domain-containing protein</fullName>
    </recommendedName>
</protein>
<dbReference type="InterPro" id="IPR016024">
    <property type="entry name" value="ARM-type_fold"/>
</dbReference>
<evidence type="ECO:0000259" key="4">
    <source>
        <dbReference type="Pfam" id="PF26140"/>
    </source>
</evidence>
<proteinExistence type="predicted"/>
<dbReference type="FunCoup" id="A0A4S2N1X9">
    <property type="interactions" value="287"/>
</dbReference>
<evidence type="ECO:0000313" key="5">
    <source>
        <dbReference type="EMBL" id="TGZ83023.1"/>
    </source>
</evidence>
<feature type="domain" description="URB1 N-terminal" evidence="2">
    <location>
        <begin position="106"/>
        <end position="435"/>
    </location>
</feature>
<dbReference type="SUPFAM" id="SSF48371">
    <property type="entry name" value="ARM repeat"/>
    <property type="match status" value="1"/>
</dbReference>
<feature type="domain" description="URB1 C-terminal" evidence="3">
    <location>
        <begin position="1540"/>
        <end position="1758"/>
    </location>
</feature>
<evidence type="ECO:0008006" key="7">
    <source>
        <dbReference type="Google" id="ProtNLM"/>
    </source>
</evidence>
<name>A0A4S2N1X9_9PEZI</name>
<dbReference type="PANTHER" id="PTHR13500">
    <property type="entry name" value="NUCLEOLAR PRERIBOSOMAL-ASSOCIATED PROTEIN 1"/>
    <property type="match status" value="1"/>
</dbReference>
<dbReference type="OrthoDB" id="72892at2759"/>
<evidence type="ECO:0000259" key="3">
    <source>
        <dbReference type="Pfam" id="PF16201"/>
    </source>
</evidence>
<dbReference type="InterPro" id="IPR059018">
    <property type="entry name" value="HEAT_URB1"/>
</dbReference>
<dbReference type="STRING" id="341454.A0A4S2N1X9"/>
<dbReference type="EMBL" id="ML220114">
    <property type="protein sequence ID" value="TGZ83023.1"/>
    <property type="molecule type" value="Genomic_DNA"/>
</dbReference>
<organism evidence="5 6">
    <name type="scientific">Ascodesmis nigricans</name>
    <dbReference type="NCBI Taxonomy" id="341454"/>
    <lineage>
        <taxon>Eukaryota</taxon>
        <taxon>Fungi</taxon>
        <taxon>Dikarya</taxon>
        <taxon>Ascomycota</taxon>
        <taxon>Pezizomycotina</taxon>
        <taxon>Pezizomycetes</taxon>
        <taxon>Pezizales</taxon>
        <taxon>Ascodesmidaceae</taxon>
        <taxon>Ascodesmis</taxon>
    </lineage>
</organism>
<feature type="region of interest" description="Disordered" evidence="1">
    <location>
        <begin position="1811"/>
        <end position="1835"/>
    </location>
</feature>
<dbReference type="PANTHER" id="PTHR13500:SF0">
    <property type="entry name" value="NUCLEOLAR PRE-RIBOSOMAL-ASSOCIATED PROTEIN 1"/>
    <property type="match status" value="1"/>
</dbReference>
<dbReference type="InterPro" id="IPR039844">
    <property type="entry name" value="URB1"/>
</dbReference>
<feature type="region of interest" description="Disordered" evidence="1">
    <location>
        <begin position="1"/>
        <end position="33"/>
    </location>
</feature>
<evidence type="ECO:0000313" key="6">
    <source>
        <dbReference type="Proteomes" id="UP000298138"/>
    </source>
</evidence>
<dbReference type="GO" id="GO:0000463">
    <property type="term" value="P:maturation of LSU-rRNA from tricistronic rRNA transcript (SSU-rRNA, 5.8S rRNA, LSU-rRNA)"/>
    <property type="evidence" value="ECO:0007669"/>
    <property type="project" value="TreeGrafter"/>
</dbReference>
<feature type="domain" description="URB1 central HEAT repeat" evidence="4">
    <location>
        <begin position="627"/>
        <end position="822"/>
    </location>
</feature>
<evidence type="ECO:0000259" key="2">
    <source>
        <dbReference type="Pfam" id="PF11707"/>
    </source>
</evidence>
<dbReference type="InParanoid" id="A0A4S2N1X9"/>
<keyword evidence="6" id="KW-1185">Reference proteome</keyword>
<dbReference type="GO" id="GO:0000466">
    <property type="term" value="P:maturation of 5.8S rRNA from tricistronic rRNA transcript (SSU-rRNA, 5.8S rRNA, LSU-rRNA)"/>
    <property type="evidence" value="ECO:0007669"/>
    <property type="project" value="TreeGrafter"/>
</dbReference>
<dbReference type="InterPro" id="IPR021714">
    <property type="entry name" value="URB1_N"/>
</dbReference>
<evidence type="ECO:0000256" key="1">
    <source>
        <dbReference type="SAM" id="MobiDB-lite"/>
    </source>
</evidence>
<dbReference type="Pfam" id="PF16201">
    <property type="entry name" value="NopRA1"/>
    <property type="match status" value="1"/>
</dbReference>
<feature type="compositionally biased region" description="Low complexity" evidence="1">
    <location>
        <begin position="16"/>
        <end position="33"/>
    </location>
</feature>
<dbReference type="Proteomes" id="UP000298138">
    <property type="component" value="Unassembled WGS sequence"/>
</dbReference>
<dbReference type="InterPro" id="IPR032436">
    <property type="entry name" value="URB1_C"/>
</dbReference>
<dbReference type="Pfam" id="PF11707">
    <property type="entry name" value="Npa1"/>
    <property type="match status" value="1"/>
</dbReference>
<dbReference type="GO" id="GO:0005730">
    <property type="term" value="C:nucleolus"/>
    <property type="evidence" value="ECO:0007669"/>
    <property type="project" value="TreeGrafter"/>
</dbReference>
<feature type="compositionally biased region" description="Acidic residues" evidence="1">
    <location>
        <begin position="1819"/>
        <end position="1835"/>
    </location>
</feature>